<dbReference type="Pfam" id="PF12796">
    <property type="entry name" value="Ank_2"/>
    <property type="match status" value="1"/>
</dbReference>
<dbReference type="AlphaFoldDB" id="A0A8S3SI09"/>
<organism evidence="1 2">
    <name type="scientific">Mytilus edulis</name>
    <name type="common">Blue mussel</name>
    <dbReference type="NCBI Taxonomy" id="6550"/>
    <lineage>
        <taxon>Eukaryota</taxon>
        <taxon>Metazoa</taxon>
        <taxon>Spiralia</taxon>
        <taxon>Lophotrochozoa</taxon>
        <taxon>Mollusca</taxon>
        <taxon>Bivalvia</taxon>
        <taxon>Autobranchia</taxon>
        <taxon>Pteriomorphia</taxon>
        <taxon>Mytilida</taxon>
        <taxon>Mytiloidea</taxon>
        <taxon>Mytilidae</taxon>
        <taxon>Mytilinae</taxon>
        <taxon>Mytilus</taxon>
    </lineage>
</organism>
<keyword evidence="2" id="KW-1185">Reference proteome</keyword>
<dbReference type="Gene3D" id="1.25.40.20">
    <property type="entry name" value="Ankyrin repeat-containing domain"/>
    <property type="match status" value="1"/>
</dbReference>
<gene>
    <name evidence="1" type="ORF">MEDL_30273</name>
</gene>
<dbReference type="InterPro" id="IPR002110">
    <property type="entry name" value="Ankyrin_rpt"/>
</dbReference>
<dbReference type="OrthoDB" id="10556565at2759"/>
<comment type="caution">
    <text evidence="1">The sequence shown here is derived from an EMBL/GenBank/DDBJ whole genome shotgun (WGS) entry which is preliminary data.</text>
</comment>
<dbReference type="InterPro" id="IPR036770">
    <property type="entry name" value="Ankyrin_rpt-contain_sf"/>
</dbReference>
<reference evidence="1" key="1">
    <citation type="submission" date="2021-03" db="EMBL/GenBank/DDBJ databases">
        <authorList>
            <person name="Bekaert M."/>
        </authorList>
    </citation>
    <scope>NUCLEOTIDE SEQUENCE</scope>
</reference>
<dbReference type="SUPFAM" id="SSF48403">
    <property type="entry name" value="Ankyrin repeat"/>
    <property type="match status" value="1"/>
</dbReference>
<name>A0A8S3SI09_MYTED</name>
<sequence length="151" mass="17563">MLTAFCDFKSAFNTACMNGEAEIVQLLIVNVNHKIFDAQKAMLSTCIKGWEEIAVLLLDNFEHTQLDICNALIEACRHGEIDVVQAILRKIKHHNLLDIKTALNGACENHMHEDLVLWILKNIDHEQLDLTNVRRKAVRHNWRKFNFKYQR</sequence>
<dbReference type="EMBL" id="CAJPWZ010001485">
    <property type="protein sequence ID" value="CAG2216546.1"/>
    <property type="molecule type" value="Genomic_DNA"/>
</dbReference>
<proteinExistence type="predicted"/>
<protein>
    <submittedName>
        <fullName evidence="1">Uncharacterized protein</fullName>
    </submittedName>
</protein>
<evidence type="ECO:0000313" key="1">
    <source>
        <dbReference type="EMBL" id="CAG2216546.1"/>
    </source>
</evidence>
<dbReference type="Proteomes" id="UP000683360">
    <property type="component" value="Unassembled WGS sequence"/>
</dbReference>
<accession>A0A8S3SI09</accession>
<evidence type="ECO:0000313" key="2">
    <source>
        <dbReference type="Proteomes" id="UP000683360"/>
    </source>
</evidence>